<dbReference type="InterPro" id="IPR042201">
    <property type="entry name" value="FH2_Formin_sf"/>
</dbReference>
<accession>A0AAW1U8L6</accession>
<comment type="similarity">
    <text evidence="1">Belongs to the formin homology family. Cappuccino subfamily.</text>
</comment>
<feature type="region of interest" description="Disordered" evidence="3">
    <location>
        <begin position="1"/>
        <end position="32"/>
    </location>
</feature>
<dbReference type="SUPFAM" id="SSF101447">
    <property type="entry name" value="Formin homology 2 domain (FH2 domain)"/>
    <property type="match status" value="1"/>
</dbReference>
<protein>
    <recommendedName>
        <fullName evidence="4">FH2 domain-containing protein</fullName>
    </recommendedName>
</protein>
<feature type="compositionally biased region" description="Polar residues" evidence="3">
    <location>
        <begin position="678"/>
        <end position="688"/>
    </location>
</feature>
<feature type="compositionally biased region" description="Basic residues" evidence="3">
    <location>
        <begin position="22"/>
        <end position="32"/>
    </location>
</feature>
<proteinExistence type="inferred from homology"/>
<evidence type="ECO:0000256" key="3">
    <source>
        <dbReference type="SAM" id="MobiDB-lite"/>
    </source>
</evidence>
<feature type="compositionally biased region" description="Acidic residues" evidence="3">
    <location>
        <begin position="64"/>
        <end position="83"/>
    </location>
</feature>
<evidence type="ECO:0000256" key="1">
    <source>
        <dbReference type="ARBA" id="ARBA00005271"/>
    </source>
</evidence>
<feature type="compositionally biased region" description="Low complexity" evidence="3">
    <location>
        <begin position="586"/>
        <end position="617"/>
    </location>
</feature>
<dbReference type="GO" id="GO:0005856">
    <property type="term" value="C:cytoskeleton"/>
    <property type="evidence" value="ECO:0007669"/>
    <property type="project" value="TreeGrafter"/>
</dbReference>
<dbReference type="Gene3D" id="1.20.58.2220">
    <property type="entry name" value="Formin, FH2 domain"/>
    <property type="match status" value="1"/>
</dbReference>
<feature type="domain" description="FH2" evidence="4">
    <location>
        <begin position="896"/>
        <end position="1311"/>
    </location>
</feature>
<feature type="region of interest" description="Disordered" evidence="3">
    <location>
        <begin position="574"/>
        <end position="628"/>
    </location>
</feature>
<dbReference type="PROSITE" id="PS51444">
    <property type="entry name" value="FH2"/>
    <property type="match status" value="1"/>
</dbReference>
<dbReference type="EMBL" id="JARQZJ010000063">
    <property type="protein sequence ID" value="KAK9880092.1"/>
    <property type="molecule type" value="Genomic_DNA"/>
</dbReference>
<keyword evidence="2" id="KW-0175">Coiled coil</keyword>
<sequence length="1337" mass="148020">MGNTQTGEVRQGKTGKSPGKIKGLKKLRGKKNKQGELQFTAIVPDENETALEKFKIETEDFFEEEIESKNDEEETDKPEDDVLDNLIPEPSKATDSWYSAQEVIPKIATPSSVISSESNFVDAAQSPQELAGNLKFDPGTVDTPDNFLHNLTLNSFKLNEYRIKHEEEKNKKLNKLGVSKTSQISLKSDPRECFETGEVQVITMIDTVRGNGGNVVHLTKRMSENNLCESGHPEYKRHMSVPEDVTGIASCPESGVLKKITTLSLSKADLENKITKPKFVPEKLDFQLYEKFEGHMLINWYVSELGENHPLGKSLSEQELKLLAAQFCTHLVAAGVLRQLKDKDVPMYNVFKPDCMYYWTYAELPPSVPQTPGRISTISWPPNSPSPSEAFSKSIPSDTILSSTPRTPDEHLERQESPENDEKHPTFKKTEFRSSARDVEVLSLEEEIKRLRQEVEKYKTLVQIQTLTANAVKDFGSPLDESKSFQSICDSSYSDNNIRDSFMVQMGRESSQTLSEQQNKCAQTLFKNVMDATCQTDAVIDRTENFTSSNIQAQPDSYSGFNETAISAANQNISEICGPPLPPQNSSPSNLTSSHITLVTNTSPSRASNAAPSNSTAHSKETDPPRCLKNSYITTTTNTTCLPPPSIESDPQAVSRAKMEVLVNSSNNICTGPPTAYKTESTSKTCVSPSPHHKERIDGSPSISNGISTIPVPPPMPDTDGASKLLVSAIYPIPPPLPINGFSGGTLPALPSFIPASNIIQPSVFAAPPPCPVLRVGVPPPPPFPGMGGPPLPPPMPAISGPPRSFAPPPPPPPMPGISGPLANNITGTSGPPPPPMPGVGNTNTVPTGGPPPPPLPNGEKANCIKGPTPLPTPPPGGWSAQKAVTPAVPITIALRKNPLNPKAPMKPLYWTRIIAPTLSPETEESNSPALWNEIDELSTDTLDEFSELFSRQVVTRRPSVAKKVEQKTKVEAVKLLDSKRSQNVGILAQSLHVDFQEIENAVYNFDTSIVSLEALQQIYEARGTQDEIDLIKQHIAKNPDIPLDKPEWFLHELSEISNFAERISCMMFMVEFEDSINTISHTLTNIKTTCEYLITGKELKKVMAIILTLGNYMNGGNVTRGQADGFGLEILGKLKDVKSKDSKITLLHYIVRMYLKSVESPYDLKMNLPIPQPEDIRRAASVNFDDINIDLQKLQKQLEGCEQKTMKVIAASHPDNLQPFKDKMSNFLEHSKKQLSQEHENLDECRSKFIQTMKFYLFKPKTGTLETFPPNSFFELWLSFCIDFKDIFKKEIIRMETEKIQELRKKENELKSSMVKTKERQNGLRAKVKRYQEKLS</sequence>
<dbReference type="SMART" id="SM00498">
    <property type="entry name" value="FH2"/>
    <property type="match status" value="1"/>
</dbReference>
<dbReference type="GO" id="GO:0051015">
    <property type="term" value="F:actin filament binding"/>
    <property type="evidence" value="ECO:0007669"/>
    <property type="project" value="TreeGrafter"/>
</dbReference>
<dbReference type="GO" id="GO:0005737">
    <property type="term" value="C:cytoplasm"/>
    <property type="evidence" value="ECO:0007669"/>
    <property type="project" value="TreeGrafter"/>
</dbReference>
<evidence type="ECO:0000313" key="5">
    <source>
        <dbReference type="EMBL" id="KAK9880092.1"/>
    </source>
</evidence>
<evidence type="ECO:0000259" key="4">
    <source>
        <dbReference type="PROSITE" id="PS51444"/>
    </source>
</evidence>
<feature type="region of interest" description="Disordered" evidence="3">
    <location>
        <begin position="372"/>
        <end position="431"/>
    </location>
</feature>
<dbReference type="GO" id="GO:0030866">
    <property type="term" value="P:cortical actin cytoskeleton organization"/>
    <property type="evidence" value="ECO:0007669"/>
    <property type="project" value="TreeGrafter"/>
</dbReference>
<feature type="compositionally biased region" description="Basic and acidic residues" evidence="3">
    <location>
        <begin position="407"/>
        <end position="431"/>
    </location>
</feature>
<name>A0AAW1U8L6_9CUCU</name>
<evidence type="ECO:0000313" key="6">
    <source>
        <dbReference type="Proteomes" id="UP001431783"/>
    </source>
</evidence>
<feature type="region of interest" description="Disordered" evidence="3">
    <location>
        <begin position="674"/>
        <end position="704"/>
    </location>
</feature>
<dbReference type="PANTHER" id="PTHR45920">
    <property type="entry name" value="FORMIN HOMOLOGY 2 DOMAIN CONTAINING, ISOFORM I"/>
    <property type="match status" value="1"/>
</dbReference>
<dbReference type="Pfam" id="PF02181">
    <property type="entry name" value="FH2"/>
    <property type="match status" value="1"/>
</dbReference>
<feature type="coiled-coil region" evidence="2">
    <location>
        <begin position="1294"/>
        <end position="1335"/>
    </location>
</feature>
<feature type="region of interest" description="Disordered" evidence="3">
    <location>
        <begin position="64"/>
        <end position="91"/>
    </location>
</feature>
<dbReference type="InterPro" id="IPR015425">
    <property type="entry name" value="FH2_Formin"/>
</dbReference>
<gene>
    <name evidence="5" type="ORF">WA026_008609</name>
</gene>
<organism evidence="5 6">
    <name type="scientific">Henosepilachna vigintioctopunctata</name>
    <dbReference type="NCBI Taxonomy" id="420089"/>
    <lineage>
        <taxon>Eukaryota</taxon>
        <taxon>Metazoa</taxon>
        <taxon>Ecdysozoa</taxon>
        <taxon>Arthropoda</taxon>
        <taxon>Hexapoda</taxon>
        <taxon>Insecta</taxon>
        <taxon>Pterygota</taxon>
        <taxon>Neoptera</taxon>
        <taxon>Endopterygota</taxon>
        <taxon>Coleoptera</taxon>
        <taxon>Polyphaga</taxon>
        <taxon>Cucujiformia</taxon>
        <taxon>Coccinelloidea</taxon>
        <taxon>Coccinellidae</taxon>
        <taxon>Epilachninae</taxon>
        <taxon>Epilachnini</taxon>
        <taxon>Henosepilachna</taxon>
    </lineage>
</organism>
<reference evidence="5 6" key="1">
    <citation type="submission" date="2023-03" db="EMBL/GenBank/DDBJ databases">
        <title>Genome insight into feeding habits of ladybird beetles.</title>
        <authorList>
            <person name="Li H.-S."/>
            <person name="Huang Y.-H."/>
            <person name="Pang H."/>
        </authorList>
    </citation>
    <scope>NUCLEOTIDE SEQUENCE [LARGE SCALE GENOMIC DNA]</scope>
    <source>
        <strain evidence="5">SYSU_2023b</strain>
        <tissue evidence="5">Whole body</tissue>
    </source>
</reference>
<feature type="region of interest" description="Disordered" evidence="3">
    <location>
        <begin position="822"/>
        <end position="869"/>
    </location>
</feature>
<keyword evidence="6" id="KW-1185">Reference proteome</keyword>
<dbReference type="Proteomes" id="UP001431783">
    <property type="component" value="Unassembled WGS sequence"/>
</dbReference>
<feature type="compositionally biased region" description="Low complexity" evidence="3">
    <location>
        <begin position="839"/>
        <end position="848"/>
    </location>
</feature>
<feature type="compositionally biased region" description="Polar residues" evidence="3">
    <location>
        <begin position="373"/>
        <end position="406"/>
    </location>
</feature>
<comment type="caution">
    <text evidence="5">The sequence shown here is derived from an EMBL/GenBank/DDBJ whole genome shotgun (WGS) entry which is preliminary data.</text>
</comment>
<evidence type="ECO:0000256" key="2">
    <source>
        <dbReference type="SAM" id="Coils"/>
    </source>
</evidence>
<dbReference type="PANTHER" id="PTHR45920:SF7">
    <property type="entry name" value="FORMIN-G"/>
    <property type="match status" value="1"/>
</dbReference>